<proteinExistence type="predicted"/>
<feature type="signal peptide" evidence="1">
    <location>
        <begin position="1"/>
        <end position="19"/>
    </location>
</feature>
<evidence type="ECO:0000313" key="3">
    <source>
        <dbReference type="Proteomes" id="UP001162131"/>
    </source>
</evidence>
<evidence type="ECO:0000256" key="1">
    <source>
        <dbReference type="SAM" id="SignalP"/>
    </source>
</evidence>
<dbReference type="EMBL" id="CAJZBQ010000024">
    <property type="protein sequence ID" value="CAG9319951.1"/>
    <property type="molecule type" value="Genomic_DNA"/>
</dbReference>
<keyword evidence="3" id="KW-1185">Reference proteome</keyword>
<reference evidence="2" key="1">
    <citation type="submission" date="2021-09" db="EMBL/GenBank/DDBJ databases">
        <authorList>
            <consortium name="AG Swart"/>
            <person name="Singh M."/>
            <person name="Singh A."/>
            <person name="Seah K."/>
            <person name="Emmerich C."/>
        </authorList>
    </citation>
    <scope>NUCLEOTIDE SEQUENCE</scope>
    <source>
        <strain evidence="2">ATCC30299</strain>
    </source>
</reference>
<gene>
    <name evidence="2" type="ORF">BSTOLATCC_MIC25194</name>
</gene>
<feature type="chain" id="PRO_5043459888" evidence="1">
    <location>
        <begin position="20"/>
        <end position="2058"/>
    </location>
</feature>
<accession>A0AAU9J2J1</accession>
<sequence>MILIFLSLFFLCFGGVIYPKTPRPIIASRNNMNAASDYTFYFQISSYAPSSSILTITFPYPYPSGLGITTCSALNWNQASISCSVSGKSAILNVGELSNANANNTYSVTIYGVKNPSMMGGTGMFSLQTSTGINIIDYCDWFGELGITSNIKTISSASVSCTTNCKAGQSGTYDISFTNAEVYEVGARLYILFPTSLTLSSTPSCTSTQITGITCKSANNLVTISALTSALNKGANTITFTSVGNPAVSGNVGTFDIYSFQPVVNTMYDAVYGVTGPTLTSNFITSITACPTTGGSCTGSYPNVGLGYTQYYYINFVTTNPIPYGGAILLTFVSGFTLRTDSCNIYYGLSNQGYTEDDQILCNVDTAAGTLTITKFAMFLGGTISLKVIATNPTTSGTYSSFSVSTYYDTGMTQLIDTGTMGSIVVANFPQPNKWDITWSGALTVGNGVTASIIFQPKTSSLSAPSVSFQFNFPTGFSFNGTPSGLWLPNNVFPDYSATVTASGSPLVITFATAGTDSIPTNKDNRLQILSSGTGIVLPSMPGHYFIEMITLNGGSQIEGFLYEMIVLPASMSGSAMTYSIDTDVMSLYEIKFTPLIDIPSGSVPDLPQQSWGTIDVQFPTMNSNWQNLWPIDLGTGGSDGTLIACKGISNIEPFYGSRITCKLLTAASVSTSTYVTVRITNFKIIYAYVPVTVHISNIINPATADIYPYLTVVSYSITQRVYQTLNSATYTHPLTSYSDNNPSLPIVNGRSQDPYGDGTALISFAPNTVNMDTIMSFILWTEGDIQTGGTLLIKFPSTYPLPDSAISCYINYKTAHTCYTYPVSGWISILNTQFTIYNHVEYTVTVHGLTNPVEVVDPAMPSMVVITGYVEEEYVYFHDFNYFDPGAIDPVHVFPSSYNALATDITYTWLFTCADDIPAGGKIVLTFPKTNYVLNTYPTPTCLFSGLDDESSTSAVTCTVIGNTIEVTNFATYTAGNEIQILVFNVLNPATTGYTDYFQVATYSTSDLLMDAEYYIPKILITAQASVGLLTFIDFYANPNNGGALGDYTVSILPSVTVPNGSYIIITFPSTEFSNMATSQTCTLSGGLTTLSTCYSDGNNIVTVITDDDYVKNALSAPINITVHDITNFAAGLTSGVVDVEIYSSGVLINTSPENESNRKVTTGQAPGKIYLKGITSSPDNPDELAIFNLTFSPATSFNSSCYIIVDFPSVFARDLSEKMVCSSPELSNSTGTGIICAASGYQMKVYNTKGFDVKKLETFTISLNHLRNPKQGSGQYNFIFYTACGYEMQDYGTYSYTRAYQSTPANMYLSTATTTGTSILYASEQVYLVSTIASYFQSTSNDLVFIDFPLGYDEDFVGDSIVCKSDVESSQNTVPCTYESNRVKVSAFSDSVNTLYFTEYGVSVIGIENPDSIGQARFLKMSLYMSSQDLIFAKTFDNLNRADPFYYNQQGILVTMNSGSGFSLNAGTRTWAMNANIDTGSPQSVSITPTLTSSTCYVVPSNITFSAGDFIKTFQVSCDISSVLGYFYIEWNYDGTWPRNYWSPIPRTKFQVTDNRDETITIGSIGVVPQGGESFPIPIALSHPVDKQMVVALGKIGIMPTGSSISPNYFIFEGGDYEKTFVVGIDKTSYGLTGQILVEKSGVDEVQYSLTASGLTYAVGSEETTPPIIADYQMTSVSKTTAGLTITVDTASNVYWMLSRYGTRDPTASEAKAGALSNAGDLHDTPVFGHIYEYTTVATNRLLYNITVSGLKAQTNYTMHFVVINLGGVAATKVPNIVFTTTERYRIATFPIKFNQTVTQTTIDFCLTVIALQLRIDSSRLGIRADYSGSTGTPASDNNYTSGNYTTSSGISTRLLADPVTSLDVLIYPDPYSTSTTSPLDYANMVQDKKSSIQASIQEFDTSLFISGKEIYGIKPVFMTNPKFGSAVSGVLKVLDISLYEKGIVFVCVTEYNSSETIPDPIPWQVVNGLNSTNYPCEFAANLTVEDVPEQVSFSGLQKDKTYKIYLSGQNTVQEYPDLMDVVKIIPFTTNGMSTQTTSSGFLIGIEVAGLILLIN</sequence>
<protein>
    <submittedName>
        <fullName evidence="2">Uncharacterized protein</fullName>
    </submittedName>
</protein>
<comment type="caution">
    <text evidence="2">The sequence shown here is derived from an EMBL/GenBank/DDBJ whole genome shotgun (WGS) entry which is preliminary data.</text>
</comment>
<organism evidence="2 3">
    <name type="scientific">Blepharisma stoltei</name>
    <dbReference type="NCBI Taxonomy" id="1481888"/>
    <lineage>
        <taxon>Eukaryota</taxon>
        <taxon>Sar</taxon>
        <taxon>Alveolata</taxon>
        <taxon>Ciliophora</taxon>
        <taxon>Postciliodesmatophora</taxon>
        <taxon>Heterotrichea</taxon>
        <taxon>Heterotrichida</taxon>
        <taxon>Blepharismidae</taxon>
        <taxon>Blepharisma</taxon>
    </lineage>
</organism>
<keyword evidence="1" id="KW-0732">Signal</keyword>
<name>A0AAU9J2J1_9CILI</name>
<evidence type="ECO:0000313" key="2">
    <source>
        <dbReference type="EMBL" id="CAG9319951.1"/>
    </source>
</evidence>
<dbReference type="Proteomes" id="UP001162131">
    <property type="component" value="Unassembled WGS sequence"/>
</dbReference>